<name>A0ABW3UR59_9BACL</name>
<evidence type="ECO:0000259" key="2">
    <source>
        <dbReference type="Pfam" id="PF02517"/>
    </source>
</evidence>
<keyword evidence="1" id="KW-1133">Transmembrane helix</keyword>
<gene>
    <name evidence="3" type="ORF">ACFQ4B_18420</name>
</gene>
<keyword evidence="1" id="KW-0812">Transmembrane</keyword>
<dbReference type="EMBL" id="JBHTLU010000021">
    <property type="protein sequence ID" value="MFD1222100.1"/>
    <property type="molecule type" value="Genomic_DNA"/>
</dbReference>
<keyword evidence="1" id="KW-0472">Membrane</keyword>
<feature type="transmembrane region" description="Helical" evidence="1">
    <location>
        <begin position="65"/>
        <end position="91"/>
    </location>
</feature>
<dbReference type="EC" id="3.4.-.-" evidence="3"/>
<feature type="domain" description="CAAX prenyl protease 2/Lysostaphin resistance protein A-like" evidence="2">
    <location>
        <begin position="155"/>
        <end position="245"/>
    </location>
</feature>
<feature type="transmembrane region" description="Helical" evidence="1">
    <location>
        <begin position="210"/>
        <end position="229"/>
    </location>
</feature>
<dbReference type="InterPro" id="IPR003675">
    <property type="entry name" value="Rce1/LyrA-like_dom"/>
</dbReference>
<dbReference type="PANTHER" id="PTHR39430">
    <property type="entry name" value="MEMBRANE-ASSOCIATED PROTEASE-RELATED"/>
    <property type="match status" value="1"/>
</dbReference>
<evidence type="ECO:0000313" key="3">
    <source>
        <dbReference type="EMBL" id="MFD1222100.1"/>
    </source>
</evidence>
<dbReference type="RefSeq" id="WP_345592345.1">
    <property type="nucleotide sequence ID" value="NZ_BAABJG010000031.1"/>
</dbReference>
<dbReference type="PANTHER" id="PTHR39430:SF1">
    <property type="entry name" value="PROTEASE"/>
    <property type="match status" value="1"/>
</dbReference>
<organism evidence="3 4">
    <name type="scientific">Paenibacillus vulneris</name>
    <dbReference type="NCBI Taxonomy" id="1133364"/>
    <lineage>
        <taxon>Bacteria</taxon>
        <taxon>Bacillati</taxon>
        <taxon>Bacillota</taxon>
        <taxon>Bacilli</taxon>
        <taxon>Bacillales</taxon>
        <taxon>Paenibacillaceae</taxon>
        <taxon>Paenibacillus</taxon>
    </lineage>
</organism>
<feature type="transmembrane region" description="Helical" evidence="1">
    <location>
        <begin position="148"/>
        <end position="164"/>
    </location>
</feature>
<reference evidence="4" key="1">
    <citation type="journal article" date="2019" name="Int. J. Syst. Evol. Microbiol.">
        <title>The Global Catalogue of Microorganisms (GCM) 10K type strain sequencing project: providing services to taxonomists for standard genome sequencing and annotation.</title>
        <authorList>
            <consortium name="The Broad Institute Genomics Platform"/>
            <consortium name="The Broad Institute Genome Sequencing Center for Infectious Disease"/>
            <person name="Wu L."/>
            <person name="Ma J."/>
        </authorList>
    </citation>
    <scope>NUCLEOTIDE SEQUENCE [LARGE SCALE GENOMIC DNA]</scope>
    <source>
        <strain evidence="4">CCUG 53270</strain>
    </source>
</reference>
<keyword evidence="3" id="KW-0378">Hydrolase</keyword>
<comment type="caution">
    <text evidence="3">The sequence shown here is derived from an EMBL/GenBank/DDBJ whole genome shotgun (WGS) entry which is preliminary data.</text>
</comment>
<evidence type="ECO:0000256" key="1">
    <source>
        <dbReference type="SAM" id="Phobius"/>
    </source>
</evidence>
<sequence>MKTLLQPESPTFTLRTQTKRVTHPIAAVLLSFAFVLVSILLAETLSGSLNMALSGLEQSLVHQPAVFSAIAKILILWLLNVPIYLMLWGWLKWFERRPFGTLGFSRQGLVSGYLRGLCIGFLMISFATGIAVLLNIGSFIPLSGPLEGVPALGGIILVFLGWAVQASAEEVLYRGWLLQTISIRTNPWIGVLLSSLCFACVHGLNNGFSPLVLCNLFLFGLFLALYRIAKGSLWGVCAWHTVWNWALGNIYGAEVGGSAAEGGHLFHLQLTGSDWLTGGAFGLEGSIVTTTVFLIGIGYVSVMLRRRQWKERRSVEQANG</sequence>
<dbReference type="Proteomes" id="UP001597180">
    <property type="component" value="Unassembled WGS sequence"/>
</dbReference>
<feature type="transmembrane region" description="Helical" evidence="1">
    <location>
        <begin position="280"/>
        <end position="304"/>
    </location>
</feature>
<dbReference type="Pfam" id="PF02517">
    <property type="entry name" value="Rce1-like"/>
    <property type="match status" value="1"/>
</dbReference>
<keyword evidence="4" id="KW-1185">Reference proteome</keyword>
<accession>A0ABW3UR59</accession>
<feature type="transmembrane region" description="Helical" evidence="1">
    <location>
        <begin position="21"/>
        <end position="45"/>
    </location>
</feature>
<evidence type="ECO:0000313" key="4">
    <source>
        <dbReference type="Proteomes" id="UP001597180"/>
    </source>
</evidence>
<feature type="transmembrane region" description="Helical" evidence="1">
    <location>
        <begin position="112"/>
        <end position="136"/>
    </location>
</feature>
<protein>
    <submittedName>
        <fullName evidence="3">CPBP family intramembrane glutamic endopeptidase</fullName>
        <ecNumber evidence="3">3.4.-.-</ecNumber>
    </submittedName>
</protein>
<proteinExistence type="predicted"/>
<dbReference type="GO" id="GO:0016787">
    <property type="term" value="F:hydrolase activity"/>
    <property type="evidence" value="ECO:0007669"/>
    <property type="project" value="UniProtKB-KW"/>
</dbReference>